<organism evidence="1 2">
    <name type="scientific">Kribbella deserti</name>
    <dbReference type="NCBI Taxonomy" id="1926257"/>
    <lineage>
        <taxon>Bacteria</taxon>
        <taxon>Bacillati</taxon>
        <taxon>Actinomycetota</taxon>
        <taxon>Actinomycetes</taxon>
        <taxon>Propionibacteriales</taxon>
        <taxon>Kribbellaceae</taxon>
        <taxon>Kribbella</taxon>
    </lineage>
</organism>
<sequence>MTSQRELTRPIAARAMRVPGTSRPREEILKEVAEYNAGFEGPFKLLLGHDPNKLYLWRIQLDCGCVEECLTYGEPPTERATRDFLNGGLIQAGQRLCSSTHGAPPCYSTIETWDDRREETFPPDPIEPKYDMSHEEWQLFRKDHEYSFAFWTVTLTCRHQTEICTDLGWRPEDKLRRLSPDRLRKMRDGFESYWESEPTEDVAEQAHREHRRRMLNDGWPRPEPEQECSTCRRVRWIVGYQAIGWLVPRPKPPKPKPSKRVQLTRKLAKLEAEVAQLRRELDTLE</sequence>
<keyword evidence="2" id="KW-1185">Reference proteome</keyword>
<evidence type="ECO:0000313" key="2">
    <source>
        <dbReference type="Proteomes" id="UP001589890"/>
    </source>
</evidence>
<dbReference type="EMBL" id="JBHLTC010000001">
    <property type="protein sequence ID" value="MFC0622434.1"/>
    <property type="molecule type" value="Genomic_DNA"/>
</dbReference>
<accession>A0ABV6QCR3</accession>
<dbReference type="RefSeq" id="WP_380043076.1">
    <property type="nucleotide sequence ID" value="NZ_JBHLTC010000001.1"/>
</dbReference>
<reference evidence="1 2" key="1">
    <citation type="submission" date="2024-09" db="EMBL/GenBank/DDBJ databases">
        <authorList>
            <person name="Sun Q."/>
            <person name="Mori K."/>
        </authorList>
    </citation>
    <scope>NUCLEOTIDE SEQUENCE [LARGE SCALE GENOMIC DNA]</scope>
    <source>
        <strain evidence="1 2">CGMCC 1.15906</strain>
    </source>
</reference>
<name>A0ABV6QCR3_9ACTN</name>
<gene>
    <name evidence="1" type="ORF">ACFFGN_00040</name>
</gene>
<dbReference type="Proteomes" id="UP001589890">
    <property type="component" value="Unassembled WGS sequence"/>
</dbReference>
<protein>
    <submittedName>
        <fullName evidence="1">Uncharacterized protein</fullName>
    </submittedName>
</protein>
<evidence type="ECO:0000313" key="1">
    <source>
        <dbReference type="EMBL" id="MFC0622434.1"/>
    </source>
</evidence>
<comment type="caution">
    <text evidence="1">The sequence shown here is derived from an EMBL/GenBank/DDBJ whole genome shotgun (WGS) entry which is preliminary data.</text>
</comment>
<proteinExistence type="predicted"/>